<dbReference type="PANTHER" id="PTHR43235">
    <property type="entry name" value="GLUTAMINE AMIDOTRANSFERASE PB2B2.05-RELATED"/>
    <property type="match status" value="1"/>
</dbReference>
<sequence length="248" mass="26370">MSRPLIAVAGRIAAAGRVSRSEISFAGRVYLDAVLRAGGEPLTLTPRELTHEQAVELLSGFGALVLMGGADVDPQLYGQQRQPHVYGVNHEQDLFEIALVHAAIELKLPTLAVCRGIQLVNVALGGTLIQHIGDIDFGDLTGVVEHAPGKFPAGQDFALHDVEVTPRTKLSKALGTTSARVASFHHQGIDQVGKGLKVVARSLDGLVEGLEHGGAGQWLIGVQWHPEDTATSDLHQQALYNALIAQTQ</sequence>
<reference evidence="2" key="1">
    <citation type="submission" date="2020-05" db="EMBL/GenBank/DDBJ databases">
        <authorList>
            <person name="Chiriac C."/>
            <person name="Salcher M."/>
            <person name="Ghai R."/>
            <person name="Kavagutti S V."/>
        </authorList>
    </citation>
    <scope>NUCLEOTIDE SEQUENCE</scope>
</reference>
<evidence type="ECO:0000313" key="5">
    <source>
        <dbReference type="EMBL" id="CAB4918073.1"/>
    </source>
</evidence>
<evidence type="ECO:0000313" key="6">
    <source>
        <dbReference type="EMBL" id="CAB5021992.1"/>
    </source>
</evidence>
<gene>
    <name evidence="1" type="ORF">UFOPK2658_01371</name>
    <name evidence="2" type="ORF">UFOPK2880_00380</name>
    <name evidence="3" type="ORF">UFOPK3004_01126</name>
    <name evidence="4" type="ORF">UFOPK3304_00741</name>
    <name evidence="5" type="ORF">UFOPK3494_01919</name>
    <name evidence="6" type="ORF">UFOPK4134_00335</name>
</gene>
<dbReference type="EMBL" id="CAFBLJ010000029">
    <property type="protein sequence ID" value="CAB4866130.1"/>
    <property type="molecule type" value="Genomic_DNA"/>
</dbReference>
<dbReference type="GO" id="GO:0005829">
    <property type="term" value="C:cytosol"/>
    <property type="evidence" value="ECO:0007669"/>
    <property type="project" value="TreeGrafter"/>
</dbReference>
<dbReference type="SUPFAM" id="SSF52317">
    <property type="entry name" value="Class I glutamine amidotransferase-like"/>
    <property type="match status" value="1"/>
</dbReference>
<dbReference type="EMBL" id="CAEZYH010000068">
    <property type="protein sequence ID" value="CAB4725549.1"/>
    <property type="molecule type" value="Genomic_DNA"/>
</dbReference>
<dbReference type="InterPro" id="IPR011697">
    <property type="entry name" value="Peptidase_C26"/>
</dbReference>
<protein>
    <submittedName>
        <fullName evidence="2">Unannotated protein</fullName>
    </submittedName>
</protein>
<dbReference type="EMBL" id="CAEZZP010000013">
    <property type="protein sequence ID" value="CAB4764783.1"/>
    <property type="molecule type" value="Genomic_DNA"/>
</dbReference>
<dbReference type="CDD" id="cd01745">
    <property type="entry name" value="GATase1_2"/>
    <property type="match status" value="1"/>
</dbReference>
<dbReference type="InterPro" id="IPR029062">
    <property type="entry name" value="Class_I_gatase-like"/>
</dbReference>
<dbReference type="GO" id="GO:0033969">
    <property type="term" value="F:gamma-glutamyl-gamma-aminobutyrate hydrolase activity"/>
    <property type="evidence" value="ECO:0007669"/>
    <property type="project" value="TreeGrafter"/>
</dbReference>
<dbReference type="EMBL" id="CAFBPS010000012">
    <property type="protein sequence ID" value="CAB5021992.1"/>
    <property type="molecule type" value="Genomic_DNA"/>
</dbReference>
<accession>A0A6J6V1C3</accession>
<dbReference type="Gene3D" id="3.40.50.880">
    <property type="match status" value="1"/>
</dbReference>
<dbReference type="InterPro" id="IPR044668">
    <property type="entry name" value="PuuD-like"/>
</dbReference>
<dbReference type="GO" id="GO:0006598">
    <property type="term" value="P:polyamine catabolic process"/>
    <property type="evidence" value="ECO:0007669"/>
    <property type="project" value="TreeGrafter"/>
</dbReference>
<proteinExistence type="predicted"/>
<dbReference type="PANTHER" id="PTHR43235:SF1">
    <property type="entry name" value="GLUTAMINE AMIDOTRANSFERASE PB2B2.05-RELATED"/>
    <property type="match status" value="1"/>
</dbReference>
<dbReference type="EMBL" id="CAFAAL010000102">
    <property type="protein sequence ID" value="CAB4809341.1"/>
    <property type="molecule type" value="Genomic_DNA"/>
</dbReference>
<evidence type="ECO:0000313" key="2">
    <source>
        <dbReference type="EMBL" id="CAB4764783.1"/>
    </source>
</evidence>
<dbReference type="Pfam" id="PF07722">
    <property type="entry name" value="Peptidase_C26"/>
    <property type="match status" value="1"/>
</dbReference>
<evidence type="ECO:0000313" key="1">
    <source>
        <dbReference type="EMBL" id="CAB4725549.1"/>
    </source>
</evidence>
<evidence type="ECO:0000313" key="3">
    <source>
        <dbReference type="EMBL" id="CAB4809341.1"/>
    </source>
</evidence>
<evidence type="ECO:0000313" key="4">
    <source>
        <dbReference type="EMBL" id="CAB4866130.1"/>
    </source>
</evidence>
<organism evidence="2">
    <name type="scientific">freshwater metagenome</name>
    <dbReference type="NCBI Taxonomy" id="449393"/>
    <lineage>
        <taxon>unclassified sequences</taxon>
        <taxon>metagenomes</taxon>
        <taxon>ecological metagenomes</taxon>
    </lineage>
</organism>
<dbReference type="AlphaFoldDB" id="A0A6J6V1C3"/>
<dbReference type="EMBL" id="CAFBMF010000231">
    <property type="protein sequence ID" value="CAB4918073.1"/>
    <property type="molecule type" value="Genomic_DNA"/>
</dbReference>
<name>A0A6J6V1C3_9ZZZZ</name>
<dbReference type="PROSITE" id="PS51273">
    <property type="entry name" value="GATASE_TYPE_1"/>
    <property type="match status" value="1"/>
</dbReference>